<feature type="compositionally biased region" description="Polar residues" evidence="1">
    <location>
        <begin position="191"/>
        <end position="205"/>
    </location>
</feature>
<dbReference type="EMBL" id="GBRH01283155">
    <property type="protein sequence ID" value="JAD14740.1"/>
    <property type="molecule type" value="Transcribed_RNA"/>
</dbReference>
<dbReference type="AlphaFoldDB" id="A0A0A8XQ96"/>
<reference evidence="2" key="2">
    <citation type="journal article" date="2015" name="Data Brief">
        <title>Shoot transcriptome of the giant reed, Arundo donax.</title>
        <authorList>
            <person name="Barrero R.A."/>
            <person name="Guerrero F.D."/>
            <person name="Moolhuijzen P."/>
            <person name="Goolsby J.A."/>
            <person name="Tidwell J."/>
            <person name="Bellgard S.E."/>
            <person name="Bellgard M.I."/>
        </authorList>
    </citation>
    <scope>NUCLEOTIDE SEQUENCE</scope>
    <source>
        <tissue evidence="2">Shoot tissue taken approximately 20 cm above the soil surface</tissue>
    </source>
</reference>
<evidence type="ECO:0000313" key="2">
    <source>
        <dbReference type="EMBL" id="JAD14740.1"/>
    </source>
</evidence>
<evidence type="ECO:0000256" key="1">
    <source>
        <dbReference type="SAM" id="MobiDB-lite"/>
    </source>
</evidence>
<reference evidence="2" key="1">
    <citation type="submission" date="2014-09" db="EMBL/GenBank/DDBJ databases">
        <authorList>
            <person name="Magalhaes I.L.F."/>
            <person name="Oliveira U."/>
            <person name="Santos F.R."/>
            <person name="Vidigal T.H.D.A."/>
            <person name="Brescovit A.D."/>
            <person name="Santos A.J."/>
        </authorList>
    </citation>
    <scope>NUCLEOTIDE SEQUENCE</scope>
    <source>
        <tissue evidence="2">Shoot tissue taken approximately 20 cm above the soil surface</tissue>
    </source>
</reference>
<sequence length="244" mass="26006">MFSRCSLPSSGLSIVIKGSALSSTTRTAAAPAFCAFHALVVKKQSPRSMRTKLGRPPACLGLKEMSNWSKLWHAFLLVLGYSTQPCRVPPYCGTPKLPMAHSYLPLSSSGEVTWMLFFSTTNLPAAASAMASAAATSSAHHAGPLILRPPIRHTANSRLIGSRTLPAYRISAPRGAPDKQSPNLCAEPAQKSGSLDGTKQLGRSIQETHTRGAEISTRCRSAGLEKSKTPPRVEKQLEEAAGEI</sequence>
<name>A0A0A8XQ96_ARUDO</name>
<accession>A0A0A8XQ96</accession>
<feature type="compositionally biased region" description="Basic and acidic residues" evidence="1">
    <location>
        <begin position="223"/>
        <end position="238"/>
    </location>
</feature>
<feature type="region of interest" description="Disordered" evidence="1">
    <location>
        <begin position="170"/>
        <end position="244"/>
    </location>
</feature>
<proteinExistence type="predicted"/>
<protein>
    <submittedName>
        <fullName evidence="2">Uncharacterized protein</fullName>
    </submittedName>
</protein>
<organism evidence="2">
    <name type="scientific">Arundo donax</name>
    <name type="common">Giant reed</name>
    <name type="synonym">Donax arundinaceus</name>
    <dbReference type="NCBI Taxonomy" id="35708"/>
    <lineage>
        <taxon>Eukaryota</taxon>
        <taxon>Viridiplantae</taxon>
        <taxon>Streptophyta</taxon>
        <taxon>Embryophyta</taxon>
        <taxon>Tracheophyta</taxon>
        <taxon>Spermatophyta</taxon>
        <taxon>Magnoliopsida</taxon>
        <taxon>Liliopsida</taxon>
        <taxon>Poales</taxon>
        <taxon>Poaceae</taxon>
        <taxon>PACMAD clade</taxon>
        <taxon>Arundinoideae</taxon>
        <taxon>Arundineae</taxon>
        <taxon>Arundo</taxon>
    </lineage>
</organism>